<dbReference type="PANTHER" id="PTHR47972:SF14">
    <property type="entry name" value="KINESIN-LIKE PROTEIN KIN-14J"/>
    <property type="match status" value="1"/>
</dbReference>
<feature type="domain" description="Kinesin motor" evidence="5">
    <location>
        <begin position="45"/>
        <end position="103"/>
    </location>
</feature>
<dbReference type="Pfam" id="PF16796">
    <property type="entry name" value="Microtub_bd"/>
    <property type="match status" value="1"/>
</dbReference>
<name>A0A426XHK6_ENSVE</name>
<dbReference type="InterPro" id="IPR031852">
    <property type="entry name" value="Vik1/Cik1_MT-bd"/>
</dbReference>
<dbReference type="GO" id="GO:0005874">
    <property type="term" value="C:microtubule"/>
    <property type="evidence" value="ECO:0007669"/>
    <property type="project" value="UniProtKB-KW"/>
</dbReference>
<dbReference type="SUPFAM" id="SSF52540">
    <property type="entry name" value="P-loop containing nucleoside triphosphate hydrolases"/>
    <property type="match status" value="1"/>
</dbReference>
<comment type="caution">
    <text evidence="3">Lacks conserved residue(s) required for the propagation of feature annotation.</text>
</comment>
<evidence type="ECO:0000256" key="2">
    <source>
        <dbReference type="ARBA" id="ARBA00023175"/>
    </source>
</evidence>
<sequence length="296" mass="32482">MISHPNMNPDMVCRATAEALPAICWFCYWITLWLRSLASAVCTGNIRVYCRIRPFLPGENRKQSTIDYIGENGELLAVNPSKPGKDGQRMFKFNKVFGPAATQGSNLCVWFDSTHLTTKPALSNMCLFFRCTVASLKDTIARKDEEIEQLQQTKDIRSKHSSSPLKHSSSTNSVQGQERMSSVGRAMAANKVGADHENWSEHSGEVSESGSHQSADDTRQQKEHSHPKLSGEAAEQSSADPELLGFGDADSEERLSDISDGGLSMGTETDGSIGSLVEYNLFPEQAKSSDTTKEKV</sequence>
<evidence type="ECO:0000313" key="6">
    <source>
        <dbReference type="EMBL" id="RRT38923.1"/>
    </source>
</evidence>
<organism evidence="6 7">
    <name type="scientific">Ensete ventricosum</name>
    <name type="common">Abyssinian banana</name>
    <name type="synonym">Musa ensete</name>
    <dbReference type="NCBI Taxonomy" id="4639"/>
    <lineage>
        <taxon>Eukaryota</taxon>
        <taxon>Viridiplantae</taxon>
        <taxon>Streptophyta</taxon>
        <taxon>Embryophyta</taxon>
        <taxon>Tracheophyta</taxon>
        <taxon>Spermatophyta</taxon>
        <taxon>Magnoliopsida</taxon>
        <taxon>Liliopsida</taxon>
        <taxon>Zingiberales</taxon>
        <taxon>Musaceae</taxon>
        <taxon>Ensete</taxon>
    </lineage>
</organism>
<evidence type="ECO:0000256" key="4">
    <source>
        <dbReference type="SAM" id="MobiDB-lite"/>
    </source>
</evidence>
<evidence type="ECO:0000256" key="3">
    <source>
        <dbReference type="PROSITE-ProRule" id="PRU00283"/>
    </source>
</evidence>
<dbReference type="GO" id="GO:0008017">
    <property type="term" value="F:microtubule binding"/>
    <property type="evidence" value="ECO:0007669"/>
    <property type="project" value="InterPro"/>
</dbReference>
<comment type="caution">
    <text evidence="6">The sequence shown here is derived from an EMBL/GenBank/DDBJ whole genome shotgun (WGS) entry which is preliminary data.</text>
</comment>
<evidence type="ECO:0000313" key="7">
    <source>
        <dbReference type="Proteomes" id="UP000287651"/>
    </source>
</evidence>
<feature type="region of interest" description="Disordered" evidence="4">
    <location>
        <begin position="150"/>
        <end position="271"/>
    </location>
</feature>
<dbReference type="Gene3D" id="3.40.850.10">
    <property type="entry name" value="Kinesin motor domain"/>
    <property type="match status" value="1"/>
</dbReference>
<dbReference type="InterPro" id="IPR027417">
    <property type="entry name" value="P-loop_NTPase"/>
</dbReference>
<feature type="compositionally biased region" description="Basic and acidic residues" evidence="4">
    <location>
        <begin position="214"/>
        <end position="226"/>
    </location>
</feature>
<feature type="compositionally biased region" description="Low complexity" evidence="4">
    <location>
        <begin position="161"/>
        <end position="173"/>
    </location>
</feature>
<dbReference type="InterPro" id="IPR001752">
    <property type="entry name" value="Kinesin_motor_dom"/>
</dbReference>
<dbReference type="InterPro" id="IPR027640">
    <property type="entry name" value="Kinesin-like_fam"/>
</dbReference>
<protein>
    <recommendedName>
        <fullName evidence="5">Kinesin motor domain-containing protein</fullName>
    </recommendedName>
</protein>
<evidence type="ECO:0000259" key="5">
    <source>
        <dbReference type="PROSITE" id="PS50067"/>
    </source>
</evidence>
<feature type="compositionally biased region" description="Basic and acidic residues" evidence="4">
    <location>
        <begin position="193"/>
        <end position="205"/>
    </location>
</feature>
<dbReference type="PANTHER" id="PTHR47972">
    <property type="entry name" value="KINESIN-LIKE PROTEIN KLP-3"/>
    <property type="match status" value="1"/>
</dbReference>
<gene>
    <name evidence="6" type="ORF">B296_00023741</name>
</gene>
<reference evidence="6 7" key="1">
    <citation type="journal article" date="2014" name="Agronomy (Basel)">
        <title>A Draft Genome Sequence for Ensete ventricosum, the Drought-Tolerant Tree Against Hunger.</title>
        <authorList>
            <person name="Harrison J."/>
            <person name="Moore K.A."/>
            <person name="Paszkiewicz K."/>
            <person name="Jones T."/>
            <person name="Grant M."/>
            <person name="Ambacheew D."/>
            <person name="Muzemil S."/>
            <person name="Studholme D.J."/>
        </authorList>
    </citation>
    <scope>NUCLEOTIDE SEQUENCE [LARGE SCALE GENOMIC DNA]</scope>
</reference>
<proteinExistence type="inferred from homology"/>
<keyword evidence="2" id="KW-0505">Motor protein</keyword>
<dbReference type="EMBL" id="AMZH03020680">
    <property type="protein sequence ID" value="RRT38923.1"/>
    <property type="molecule type" value="Genomic_DNA"/>
</dbReference>
<comment type="similarity">
    <text evidence="3">Belongs to the TRAFAC class myosin-kinesin ATPase superfamily. Kinesin family.</text>
</comment>
<accession>A0A426XHK6</accession>
<dbReference type="GO" id="GO:0007018">
    <property type="term" value="P:microtubule-based movement"/>
    <property type="evidence" value="ECO:0007669"/>
    <property type="project" value="InterPro"/>
</dbReference>
<evidence type="ECO:0000256" key="1">
    <source>
        <dbReference type="ARBA" id="ARBA00022701"/>
    </source>
</evidence>
<dbReference type="PROSITE" id="PS50067">
    <property type="entry name" value="KINESIN_MOTOR_2"/>
    <property type="match status" value="1"/>
</dbReference>
<dbReference type="GO" id="GO:0003777">
    <property type="term" value="F:microtubule motor activity"/>
    <property type="evidence" value="ECO:0007669"/>
    <property type="project" value="InterPro"/>
</dbReference>
<dbReference type="AlphaFoldDB" id="A0A426XHK6"/>
<dbReference type="Proteomes" id="UP000287651">
    <property type="component" value="Unassembled WGS sequence"/>
</dbReference>
<dbReference type="GO" id="GO:0005524">
    <property type="term" value="F:ATP binding"/>
    <property type="evidence" value="ECO:0007669"/>
    <property type="project" value="InterPro"/>
</dbReference>
<keyword evidence="1" id="KW-0493">Microtubule</keyword>
<dbReference type="InterPro" id="IPR036961">
    <property type="entry name" value="Kinesin_motor_dom_sf"/>
</dbReference>